<comment type="caution">
    <text evidence="1">The sequence shown here is derived from an EMBL/GenBank/DDBJ whole genome shotgun (WGS) entry which is preliminary data.</text>
</comment>
<keyword evidence="2" id="KW-1185">Reference proteome</keyword>
<name>A0A4Y7ST60_COPMI</name>
<proteinExistence type="predicted"/>
<organism evidence="1 2">
    <name type="scientific">Coprinellus micaceus</name>
    <name type="common">Glistening ink-cap mushroom</name>
    <name type="synonym">Coprinus micaceus</name>
    <dbReference type="NCBI Taxonomy" id="71717"/>
    <lineage>
        <taxon>Eukaryota</taxon>
        <taxon>Fungi</taxon>
        <taxon>Dikarya</taxon>
        <taxon>Basidiomycota</taxon>
        <taxon>Agaricomycotina</taxon>
        <taxon>Agaricomycetes</taxon>
        <taxon>Agaricomycetidae</taxon>
        <taxon>Agaricales</taxon>
        <taxon>Agaricineae</taxon>
        <taxon>Psathyrellaceae</taxon>
        <taxon>Coprinellus</taxon>
    </lineage>
</organism>
<gene>
    <name evidence="1" type="ORF">FA13DRAFT_1260357</name>
</gene>
<evidence type="ECO:0000313" key="2">
    <source>
        <dbReference type="Proteomes" id="UP000298030"/>
    </source>
</evidence>
<dbReference type="Proteomes" id="UP000298030">
    <property type="component" value="Unassembled WGS sequence"/>
</dbReference>
<accession>A0A4Y7ST60</accession>
<sequence>MSSGEEFRRIDRAPIMNTRVGGYGTECRLPEGGCWSGRESKVYPLSQQGRVPACGLGVCTTHGKPANWDSALGEGTFVRYSQINPAYPSVCISTGQGLRVVPGVSEFDVLALNSGRHDENGVRTGCLVRGGHTLTFCWMGCPDIGWDEVLSLWYCVNRGFKRTAALSSTPT</sequence>
<evidence type="ECO:0000313" key="1">
    <source>
        <dbReference type="EMBL" id="TEB25057.1"/>
    </source>
</evidence>
<reference evidence="1 2" key="1">
    <citation type="journal article" date="2019" name="Nat. Ecol. Evol.">
        <title>Megaphylogeny resolves global patterns of mushroom evolution.</title>
        <authorList>
            <person name="Varga T."/>
            <person name="Krizsan K."/>
            <person name="Foldi C."/>
            <person name="Dima B."/>
            <person name="Sanchez-Garcia M."/>
            <person name="Sanchez-Ramirez S."/>
            <person name="Szollosi G.J."/>
            <person name="Szarkandi J.G."/>
            <person name="Papp V."/>
            <person name="Albert L."/>
            <person name="Andreopoulos W."/>
            <person name="Angelini C."/>
            <person name="Antonin V."/>
            <person name="Barry K.W."/>
            <person name="Bougher N.L."/>
            <person name="Buchanan P."/>
            <person name="Buyck B."/>
            <person name="Bense V."/>
            <person name="Catcheside P."/>
            <person name="Chovatia M."/>
            <person name="Cooper J."/>
            <person name="Damon W."/>
            <person name="Desjardin D."/>
            <person name="Finy P."/>
            <person name="Geml J."/>
            <person name="Haridas S."/>
            <person name="Hughes K."/>
            <person name="Justo A."/>
            <person name="Karasinski D."/>
            <person name="Kautmanova I."/>
            <person name="Kiss B."/>
            <person name="Kocsube S."/>
            <person name="Kotiranta H."/>
            <person name="LaButti K.M."/>
            <person name="Lechner B.E."/>
            <person name="Liimatainen K."/>
            <person name="Lipzen A."/>
            <person name="Lukacs Z."/>
            <person name="Mihaltcheva S."/>
            <person name="Morgado L.N."/>
            <person name="Niskanen T."/>
            <person name="Noordeloos M.E."/>
            <person name="Ohm R.A."/>
            <person name="Ortiz-Santana B."/>
            <person name="Ovrebo C."/>
            <person name="Racz N."/>
            <person name="Riley R."/>
            <person name="Savchenko A."/>
            <person name="Shiryaev A."/>
            <person name="Soop K."/>
            <person name="Spirin V."/>
            <person name="Szebenyi C."/>
            <person name="Tomsovsky M."/>
            <person name="Tulloss R.E."/>
            <person name="Uehling J."/>
            <person name="Grigoriev I.V."/>
            <person name="Vagvolgyi C."/>
            <person name="Papp T."/>
            <person name="Martin F.M."/>
            <person name="Miettinen O."/>
            <person name="Hibbett D.S."/>
            <person name="Nagy L.G."/>
        </authorList>
    </citation>
    <scope>NUCLEOTIDE SEQUENCE [LARGE SCALE GENOMIC DNA]</scope>
    <source>
        <strain evidence="1 2">FP101781</strain>
    </source>
</reference>
<protein>
    <submittedName>
        <fullName evidence="1">Uncharacterized protein</fullName>
    </submittedName>
</protein>
<dbReference type="AlphaFoldDB" id="A0A4Y7ST60"/>
<dbReference type="EMBL" id="QPFP01000060">
    <property type="protein sequence ID" value="TEB25057.1"/>
    <property type="molecule type" value="Genomic_DNA"/>
</dbReference>